<dbReference type="PANTHER" id="PTHR42996">
    <property type="entry name" value="PHOSPHATE-BINDING PROTEIN PSTS"/>
    <property type="match status" value="1"/>
</dbReference>
<evidence type="ECO:0000256" key="2">
    <source>
        <dbReference type="ARBA" id="ARBA00022448"/>
    </source>
</evidence>
<dbReference type="Gene3D" id="3.40.190.10">
    <property type="entry name" value="Periplasmic binding protein-like II"/>
    <property type="match status" value="2"/>
</dbReference>
<dbReference type="InterPro" id="IPR024370">
    <property type="entry name" value="PBP_domain"/>
</dbReference>
<dbReference type="PIRSF" id="PIRSF002756">
    <property type="entry name" value="PstS"/>
    <property type="match status" value="1"/>
</dbReference>
<name>A0ABX0ZS19_9ACTN</name>
<dbReference type="Proteomes" id="UP000734511">
    <property type="component" value="Unassembled WGS sequence"/>
</dbReference>
<dbReference type="EMBL" id="JAATEJ010000018">
    <property type="protein sequence ID" value="NJP46026.1"/>
    <property type="molecule type" value="Genomic_DNA"/>
</dbReference>
<dbReference type="InterPro" id="IPR050962">
    <property type="entry name" value="Phosphate-bind_PstS"/>
</dbReference>
<evidence type="ECO:0000256" key="4">
    <source>
        <dbReference type="PIRNR" id="PIRNR002756"/>
    </source>
</evidence>
<keyword evidence="3 4" id="KW-0592">Phosphate transport</keyword>
<feature type="signal peptide" evidence="5">
    <location>
        <begin position="1"/>
        <end position="22"/>
    </location>
</feature>
<dbReference type="NCBIfam" id="TIGR00975">
    <property type="entry name" value="3a0107s03"/>
    <property type="match status" value="1"/>
</dbReference>
<comment type="caution">
    <text evidence="7">The sequence shown here is derived from an EMBL/GenBank/DDBJ whole genome shotgun (WGS) entry which is preliminary data.</text>
</comment>
<dbReference type="PANTHER" id="PTHR42996:SF1">
    <property type="entry name" value="PHOSPHATE-BINDING PROTEIN PSTS"/>
    <property type="match status" value="1"/>
</dbReference>
<evidence type="ECO:0000313" key="7">
    <source>
        <dbReference type="EMBL" id="NJP46026.1"/>
    </source>
</evidence>
<evidence type="ECO:0000259" key="6">
    <source>
        <dbReference type="Pfam" id="PF12849"/>
    </source>
</evidence>
<keyword evidence="8" id="KW-1185">Reference proteome</keyword>
<sequence length="381" mass="38335">MKLQRFALAAGIGLLATATLSACGNDNNDAGPADSASSGAGGSSSAPSSAASGISCGSGTLTLAGSSAQANAISKWTKDYQGACSGSTINYNPSGSGAGVTAFEQKQVDFAGSDFPLSADDQPKADARCGDGNKAINIPLVPGAIAVMYNVSGVSAPLNLSAQTLAKIFNGKITTWNDPAITKDNPGVDLPGTKITTFHRADKSGTSYNFSNYLNQTDAADFPAKADKQWPGSGGQGQNGSSGVAQAVKTTAGGIGYAEISFAQANGLATAKVGNAKGQFVEATTQNASAFIAKAKAQQNGSDLQLAFDYSYADPSAYPAVLVTYEIACAKGNFAGQLPLIKGFLSYGAGDTAQGELPATGYVSLPKNIQTLVQSSVASLS</sequence>
<evidence type="ECO:0000256" key="5">
    <source>
        <dbReference type="SAM" id="SignalP"/>
    </source>
</evidence>
<comment type="similarity">
    <text evidence="1 4">Belongs to the PstS family.</text>
</comment>
<feature type="domain" description="PBP" evidence="6">
    <location>
        <begin position="52"/>
        <end position="348"/>
    </location>
</feature>
<keyword evidence="5" id="KW-0732">Signal</keyword>
<dbReference type="Pfam" id="PF12849">
    <property type="entry name" value="PBP_like_2"/>
    <property type="match status" value="1"/>
</dbReference>
<evidence type="ECO:0000313" key="8">
    <source>
        <dbReference type="Proteomes" id="UP000734511"/>
    </source>
</evidence>
<protein>
    <recommendedName>
        <fullName evidence="4">Phosphate-binding protein</fullName>
    </recommendedName>
</protein>
<proteinExistence type="inferred from homology"/>
<reference evidence="7 8" key="1">
    <citation type="submission" date="2020-03" db="EMBL/GenBank/DDBJ databases">
        <title>WGS of actinomycetes isolated from Thailand.</title>
        <authorList>
            <person name="Thawai C."/>
        </authorList>
    </citation>
    <scope>NUCLEOTIDE SEQUENCE [LARGE SCALE GENOMIC DNA]</scope>
    <source>
        <strain evidence="7 8">PRB2-1</strain>
    </source>
</reference>
<dbReference type="RefSeq" id="WP_167984874.1">
    <property type="nucleotide sequence ID" value="NZ_JAATEJ010000018.1"/>
</dbReference>
<evidence type="ECO:0000256" key="3">
    <source>
        <dbReference type="ARBA" id="ARBA00022592"/>
    </source>
</evidence>
<dbReference type="InterPro" id="IPR005673">
    <property type="entry name" value="ABC_phos-bd_PstS"/>
</dbReference>
<gene>
    <name evidence="7" type="primary">pstS</name>
    <name evidence="7" type="ORF">HCN08_21845</name>
</gene>
<dbReference type="PROSITE" id="PS51257">
    <property type="entry name" value="PROKAR_LIPOPROTEIN"/>
    <property type="match status" value="1"/>
</dbReference>
<feature type="chain" id="PRO_5046285054" description="Phosphate-binding protein" evidence="5">
    <location>
        <begin position="23"/>
        <end position="381"/>
    </location>
</feature>
<dbReference type="SUPFAM" id="SSF53850">
    <property type="entry name" value="Periplasmic binding protein-like II"/>
    <property type="match status" value="1"/>
</dbReference>
<keyword evidence="2 4" id="KW-0813">Transport</keyword>
<dbReference type="CDD" id="cd13565">
    <property type="entry name" value="PBP2_PstS"/>
    <property type="match status" value="1"/>
</dbReference>
<organism evidence="7 8">
    <name type="scientific">Actinacidiphila epipremni</name>
    <dbReference type="NCBI Taxonomy" id="2053013"/>
    <lineage>
        <taxon>Bacteria</taxon>
        <taxon>Bacillati</taxon>
        <taxon>Actinomycetota</taxon>
        <taxon>Actinomycetes</taxon>
        <taxon>Kitasatosporales</taxon>
        <taxon>Streptomycetaceae</taxon>
        <taxon>Actinacidiphila</taxon>
    </lineage>
</organism>
<evidence type="ECO:0000256" key="1">
    <source>
        <dbReference type="ARBA" id="ARBA00008725"/>
    </source>
</evidence>
<accession>A0ABX0ZS19</accession>